<dbReference type="OrthoDB" id="9771846at2"/>
<dbReference type="PANTHER" id="PTHR43179">
    <property type="entry name" value="RHAMNOSYLTRANSFERASE WBBL"/>
    <property type="match status" value="1"/>
</dbReference>
<evidence type="ECO:0000313" key="2">
    <source>
        <dbReference type="Proteomes" id="UP000190460"/>
    </source>
</evidence>
<proteinExistence type="predicted"/>
<name>A0A1T4X3T6_9GAMM</name>
<dbReference type="Proteomes" id="UP000190460">
    <property type="component" value="Unassembled WGS sequence"/>
</dbReference>
<dbReference type="STRING" id="92487.SAMN02745130_02487"/>
<dbReference type="GO" id="GO:0016740">
    <property type="term" value="F:transferase activity"/>
    <property type="evidence" value="ECO:0007669"/>
    <property type="project" value="UniProtKB-KW"/>
</dbReference>
<protein>
    <submittedName>
        <fullName evidence="1">Glycosyltransferase, GT2 family</fullName>
    </submittedName>
</protein>
<reference evidence="1 2" key="1">
    <citation type="submission" date="2017-02" db="EMBL/GenBank/DDBJ databases">
        <authorList>
            <person name="Peterson S.W."/>
        </authorList>
    </citation>
    <scope>NUCLEOTIDE SEQUENCE [LARGE SCALE GENOMIC DNA]</scope>
    <source>
        <strain evidence="1 2">ATCC 49788</strain>
    </source>
</reference>
<keyword evidence="1" id="KW-0808">Transferase</keyword>
<dbReference type="PANTHER" id="PTHR43179:SF7">
    <property type="entry name" value="RHAMNOSYLTRANSFERASE WBBL"/>
    <property type="match status" value="1"/>
</dbReference>
<dbReference type="Gene3D" id="3.90.550.10">
    <property type="entry name" value="Spore Coat Polysaccharide Biosynthesis Protein SpsA, Chain A"/>
    <property type="match status" value="1"/>
</dbReference>
<evidence type="ECO:0000313" key="1">
    <source>
        <dbReference type="EMBL" id="SKA84097.1"/>
    </source>
</evidence>
<dbReference type="RefSeq" id="WP_078922957.1">
    <property type="nucleotide sequence ID" value="NZ_FUYB01000012.1"/>
</dbReference>
<dbReference type="InterPro" id="IPR029044">
    <property type="entry name" value="Nucleotide-diphossugar_trans"/>
</dbReference>
<dbReference type="EMBL" id="FUYB01000012">
    <property type="protein sequence ID" value="SKA84097.1"/>
    <property type="molecule type" value="Genomic_DNA"/>
</dbReference>
<dbReference type="AlphaFoldDB" id="A0A1T4X3T6"/>
<dbReference type="SUPFAM" id="SSF53448">
    <property type="entry name" value="Nucleotide-diphospho-sugar transferases"/>
    <property type="match status" value="1"/>
</dbReference>
<dbReference type="Pfam" id="PF13641">
    <property type="entry name" value="Glyco_tranf_2_3"/>
    <property type="match status" value="1"/>
</dbReference>
<keyword evidence="2" id="KW-1185">Reference proteome</keyword>
<accession>A0A1T4X3T6</accession>
<organism evidence="1 2">
    <name type="scientific">Thiothrix eikelboomii</name>
    <dbReference type="NCBI Taxonomy" id="92487"/>
    <lineage>
        <taxon>Bacteria</taxon>
        <taxon>Pseudomonadati</taxon>
        <taxon>Pseudomonadota</taxon>
        <taxon>Gammaproteobacteria</taxon>
        <taxon>Thiotrichales</taxon>
        <taxon>Thiotrichaceae</taxon>
        <taxon>Thiothrix</taxon>
    </lineage>
</organism>
<gene>
    <name evidence="1" type="ORF">SAMN02745130_02487</name>
</gene>
<sequence>MPTDLRICGLMLAYFHAEMTLACLKTLQHQGIETLILVDNSADATEHQRTQALAQHFPTGWLQVVIAPENLGFAKGMNLAWQHAQTLGQWDYALILNNDITAQPQLLATLCTYMAEHPRTALLGVAADTGTAIQSGLHYQRWTGLMFPTAVMGSFQVATGYCLLLRPQAIQGELFDPRYFMYGEDVELSWRLREQGWNVEILAQPLLTHTPAQSSREGSLFYEYHINRGHWLLVASLAQTPLEKALMYTCRILVLSMRATLRSVRTTSLNPLKALVFSKHQTINP</sequence>